<dbReference type="AlphaFoldDB" id="A0A1A5XFH2"/>
<dbReference type="PANTHER" id="PTHR35530:SF1">
    <property type="entry name" value="2-HYDROXYMUCONATE TAUTOMERASE"/>
    <property type="match status" value="1"/>
</dbReference>
<dbReference type="RefSeq" id="WP_065059444.1">
    <property type="nucleotide sequence ID" value="NZ_CAJMXT010000018.1"/>
</dbReference>
<evidence type="ECO:0000259" key="3">
    <source>
        <dbReference type="Pfam" id="PF01361"/>
    </source>
</evidence>
<keyword evidence="7" id="KW-1185">Reference proteome</keyword>
<dbReference type="GO" id="GO:0016853">
    <property type="term" value="F:isomerase activity"/>
    <property type="evidence" value="ECO:0007669"/>
    <property type="project" value="UniProtKB-KW"/>
</dbReference>
<dbReference type="EMBL" id="QJJV01000016">
    <property type="protein sequence ID" value="PXX12763.1"/>
    <property type="molecule type" value="Genomic_DNA"/>
</dbReference>
<gene>
    <name evidence="4" type="ORF">C7400_116111</name>
    <name evidence="5" type="ORF">SAMN05216550_119114</name>
</gene>
<proteinExistence type="inferred from homology"/>
<comment type="similarity">
    <text evidence="1">Belongs to the 4-oxalocrotonate tautomerase family.</text>
</comment>
<evidence type="ECO:0000313" key="5">
    <source>
        <dbReference type="EMBL" id="SEK10855.1"/>
    </source>
</evidence>
<dbReference type="PANTHER" id="PTHR35530">
    <property type="entry name" value="TAUTOMERASE-RELATED"/>
    <property type="match status" value="1"/>
</dbReference>
<evidence type="ECO:0000256" key="2">
    <source>
        <dbReference type="ARBA" id="ARBA00023235"/>
    </source>
</evidence>
<comment type="caution">
    <text evidence="5">The sequence shown here is derived from an EMBL/GenBank/DDBJ whole genome shotgun (WGS) entry which is preliminary data.</text>
</comment>
<dbReference type="Pfam" id="PF01361">
    <property type="entry name" value="Tautomerase"/>
    <property type="match status" value="1"/>
</dbReference>
<evidence type="ECO:0000256" key="1">
    <source>
        <dbReference type="ARBA" id="ARBA00006723"/>
    </source>
</evidence>
<dbReference type="Proteomes" id="UP000183529">
    <property type="component" value="Unassembled WGS sequence"/>
</dbReference>
<dbReference type="EMBL" id="FNZM01000019">
    <property type="protein sequence ID" value="SEK10855.1"/>
    <property type="molecule type" value="Genomic_DNA"/>
</dbReference>
<dbReference type="NCBIfam" id="NF001966">
    <property type="entry name" value="PRK00745.1"/>
    <property type="match status" value="1"/>
</dbReference>
<feature type="domain" description="4-oxalocrotonate tautomerase-like" evidence="3">
    <location>
        <begin position="2"/>
        <end position="58"/>
    </location>
</feature>
<keyword evidence="2" id="KW-0413">Isomerase</keyword>
<dbReference type="Proteomes" id="UP000247515">
    <property type="component" value="Unassembled WGS sequence"/>
</dbReference>
<sequence>MPTFHIEMFEGRSVEQKRELAAALTETTCKVLGVDASSVDIIFHDVKPENWATAGKLWSDPR</sequence>
<dbReference type="InterPro" id="IPR004370">
    <property type="entry name" value="4-OT-like_dom"/>
</dbReference>
<evidence type="ECO:0000313" key="7">
    <source>
        <dbReference type="Proteomes" id="UP000247515"/>
    </source>
</evidence>
<dbReference type="Gene3D" id="3.30.429.10">
    <property type="entry name" value="Macrophage Migration Inhibitory Factor"/>
    <property type="match status" value="1"/>
</dbReference>
<reference evidence="4 7" key="2">
    <citation type="submission" date="2018-05" db="EMBL/GenBank/DDBJ databases">
        <title>Genomic Encyclopedia of Type Strains, Phase IV (KMG-V): Genome sequencing to study the core and pangenomes of soil and plant-associated prokaryotes.</title>
        <authorList>
            <person name="Whitman W."/>
        </authorList>
    </citation>
    <scope>NUCLEOTIDE SEQUENCE [LARGE SCALE GENOMIC DNA]</scope>
    <source>
        <strain evidence="4 7">SIr-6563</strain>
    </source>
</reference>
<reference evidence="5 6" key="1">
    <citation type="submission" date="2016-10" db="EMBL/GenBank/DDBJ databases">
        <authorList>
            <person name="Varghese N."/>
            <person name="Submissions S."/>
        </authorList>
    </citation>
    <scope>NUCLEOTIDE SEQUENCE [LARGE SCALE GENOMIC DNA]</scope>
    <source>
        <strain evidence="5 6">LMG 22274</strain>
    </source>
</reference>
<dbReference type="OrthoDB" id="8527422at2"/>
<name>A0A1A5XFH2_9BURK</name>
<evidence type="ECO:0000313" key="6">
    <source>
        <dbReference type="Proteomes" id="UP000183529"/>
    </source>
</evidence>
<accession>A0A1A5XFH2</accession>
<dbReference type="SUPFAM" id="SSF55331">
    <property type="entry name" value="Tautomerase/MIF"/>
    <property type="match status" value="1"/>
</dbReference>
<dbReference type="GeneID" id="61304601"/>
<dbReference type="InterPro" id="IPR014347">
    <property type="entry name" value="Tautomerase/MIF_sf"/>
</dbReference>
<evidence type="ECO:0000313" key="4">
    <source>
        <dbReference type="EMBL" id="PXX12763.1"/>
    </source>
</evidence>
<protein>
    <submittedName>
        <fullName evidence="5">4-oxalocrotonate tautomerase</fullName>
    </submittedName>
</protein>
<organism evidence="5 6">
    <name type="scientific">Paraburkholderia tropica</name>
    <dbReference type="NCBI Taxonomy" id="92647"/>
    <lineage>
        <taxon>Bacteria</taxon>
        <taxon>Pseudomonadati</taxon>
        <taxon>Pseudomonadota</taxon>
        <taxon>Betaproteobacteria</taxon>
        <taxon>Burkholderiales</taxon>
        <taxon>Burkholderiaceae</taxon>
        <taxon>Paraburkholderia</taxon>
    </lineage>
</organism>